<sequence>MTLEQDPSFEEELLRKYGCFISTSTAAASDKTDTTNSEGRPSTETKTKQNIANNNTQQASPSSTGYCIDNSVPLLTHDNNSRMNSINSGIGSNNNYEGMDSFSGSDTQSPYSRKNKNENPLSRKNKRHKRQQQAREQTIEQNKLVKHINGQSQTSHDGVPSQNSQTSHDGFPSQNFQTSHGDLSQNSQTSHVPSQNFQVSHNDALSQDSQTSHGDLTQNSQNELTQNSQASHDVLSRSSIASHAKLADPWFSKETFHSVALFIYFNVDHTDILPFREEFAAGCGFTCITKIFEYTDFLKEFSKYGFNRITEAFGYKTRYQITDAMNAAKEFTLECAINCWRNNKNLTLFCAACSKDNINIVSEFVKSIRKVCDNETLDVIVIRTDLAIDNHRSYVYETHRAGATCVVYCKSEYVASEIMDVFKTIKEKRARGRDKVDFYNKGEPYYEFTNFYRAKVTIDSYIWPTTEHYFQAQKFESKYTQSKIRHAYTAREAFMIARAKNDEKRRNWESSDIPGDIVFKEKVMEHAQMQKYTQNPPLRYKLLSTGTAALYEHTSNDSYWGDGGNDRKGLNRLGKILEKVRSQLMNEEINMLAKKYRCSAQLLWLVPQLRDKLEKSIPFTSN</sequence>
<protein>
    <submittedName>
        <fullName evidence="3">12734_t:CDS:1</fullName>
    </submittedName>
</protein>
<name>A0A9N9BXD6_9GLOM</name>
<dbReference type="SUPFAM" id="SSF143990">
    <property type="entry name" value="YbiA-like"/>
    <property type="match status" value="1"/>
</dbReference>
<dbReference type="EMBL" id="CAJVPS010003030">
    <property type="protein sequence ID" value="CAG8581238.1"/>
    <property type="molecule type" value="Genomic_DNA"/>
</dbReference>
<dbReference type="AlphaFoldDB" id="A0A9N9BXD6"/>
<dbReference type="OrthoDB" id="206452at2759"/>
<gene>
    <name evidence="3" type="ORF">ALEPTO_LOCUS7270</name>
</gene>
<dbReference type="Gene3D" id="1.10.357.40">
    <property type="entry name" value="YbiA-like"/>
    <property type="match status" value="1"/>
</dbReference>
<feature type="region of interest" description="Disordered" evidence="1">
    <location>
        <begin position="25"/>
        <end position="65"/>
    </location>
</feature>
<evidence type="ECO:0000256" key="1">
    <source>
        <dbReference type="SAM" id="MobiDB-lite"/>
    </source>
</evidence>
<keyword evidence="4" id="KW-1185">Reference proteome</keyword>
<dbReference type="CDD" id="cd15457">
    <property type="entry name" value="NADAR"/>
    <property type="match status" value="1"/>
</dbReference>
<feature type="compositionally biased region" description="Basic residues" evidence="1">
    <location>
        <begin position="123"/>
        <end position="132"/>
    </location>
</feature>
<dbReference type="Pfam" id="PF08719">
    <property type="entry name" value="NADAR"/>
    <property type="match status" value="1"/>
</dbReference>
<evidence type="ECO:0000313" key="3">
    <source>
        <dbReference type="EMBL" id="CAG8581238.1"/>
    </source>
</evidence>
<comment type="caution">
    <text evidence="3">The sequence shown here is derived from an EMBL/GenBank/DDBJ whole genome shotgun (WGS) entry which is preliminary data.</text>
</comment>
<dbReference type="InterPro" id="IPR012816">
    <property type="entry name" value="NADAR"/>
</dbReference>
<proteinExistence type="predicted"/>
<feature type="compositionally biased region" description="Polar residues" evidence="1">
    <location>
        <begin position="102"/>
        <end position="122"/>
    </location>
</feature>
<dbReference type="NCBIfam" id="TIGR02464">
    <property type="entry name" value="ribofla_fusion"/>
    <property type="match status" value="1"/>
</dbReference>
<organism evidence="3 4">
    <name type="scientific">Ambispora leptoticha</name>
    <dbReference type="NCBI Taxonomy" id="144679"/>
    <lineage>
        <taxon>Eukaryota</taxon>
        <taxon>Fungi</taxon>
        <taxon>Fungi incertae sedis</taxon>
        <taxon>Mucoromycota</taxon>
        <taxon>Glomeromycotina</taxon>
        <taxon>Glomeromycetes</taxon>
        <taxon>Archaeosporales</taxon>
        <taxon>Ambisporaceae</taxon>
        <taxon>Ambispora</taxon>
    </lineage>
</organism>
<reference evidence="3" key="1">
    <citation type="submission" date="2021-06" db="EMBL/GenBank/DDBJ databases">
        <authorList>
            <person name="Kallberg Y."/>
            <person name="Tangrot J."/>
            <person name="Rosling A."/>
        </authorList>
    </citation>
    <scope>NUCLEOTIDE SEQUENCE</scope>
    <source>
        <strain evidence="3">FL130A</strain>
    </source>
</reference>
<feature type="region of interest" description="Disordered" evidence="1">
    <location>
        <begin position="150"/>
        <end position="194"/>
    </location>
</feature>
<evidence type="ECO:0000313" key="4">
    <source>
        <dbReference type="Proteomes" id="UP000789508"/>
    </source>
</evidence>
<evidence type="ECO:0000259" key="2">
    <source>
        <dbReference type="Pfam" id="PF08719"/>
    </source>
</evidence>
<dbReference type="InterPro" id="IPR037238">
    <property type="entry name" value="YbiA-like_sf"/>
</dbReference>
<feature type="compositionally biased region" description="Low complexity" evidence="1">
    <location>
        <begin position="81"/>
        <end position="95"/>
    </location>
</feature>
<feature type="compositionally biased region" description="Polar residues" evidence="1">
    <location>
        <begin position="48"/>
        <end position="65"/>
    </location>
</feature>
<feature type="region of interest" description="Disordered" evidence="1">
    <location>
        <begin position="79"/>
        <end position="137"/>
    </location>
</feature>
<accession>A0A9N9BXD6</accession>
<dbReference type="Proteomes" id="UP000789508">
    <property type="component" value="Unassembled WGS sequence"/>
</dbReference>
<feature type="domain" description="NADAR" evidence="2">
    <location>
        <begin position="438"/>
        <end position="584"/>
    </location>
</feature>